<dbReference type="Proteomes" id="UP001280581">
    <property type="component" value="Unassembled WGS sequence"/>
</dbReference>
<dbReference type="Pfam" id="PF01965">
    <property type="entry name" value="DJ-1_PfpI"/>
    <property type="match status" value="1"/>
</dbReference>
<keyword evidence="3" id="KW-1185">Reference proteome</keyword>
<organism evidence="2 3">
    <name type="scientific">Pseudopithomyces chartarum</name>
    <dbReference type="NCBI Taxonomy" id="1892770"/>
    <lineage>
        <taxon>Eukaryota</taxon>
        <taxon>Fungi</taxon>
        <taxon>Dikarya</taxon>
        <taxon>Ascomycota</taxon>
        <taxon>Pezizomycotina</taxon>
        <taxon>Dothideomycetes</taxon>
        <taxon>Pleosporomycetidae</taxon>
        <taxon>Pleosporales</taxon>
        <taxon>Massarineae</taxon>
        <taxon>Didymosphaeriaceae</taxon>
        <taxon>Pseudopithomyces</taxon>
    </lineage>
</organism>
<dbReference type="SUPFAM" id="SSF52317">
    <property type="entry name" value="Class I glutamine amidotransferase-like"/>
    <property type="match status" value="1"/>
</dbReference>
<dbReference type="InterPro" id="IPR052158">
    <property type="entry name" value="INH-QAR"/>
</dbReference>
<protein>
    <recommendedName>
        <fullName evidence="1">DJ-1/PfpI domain-containing protein</fullName>
    </recommendedName>
</protein>
<feature type="domain" description="DJ-1/PfpI" evidence="1">
    <location>
        <begin position="92"/>
        <end position="227"/>
    </location>
</feature>
<sequence length="257" mass="28241">MPSPTPRGYTTFPSSADLFYFCTTSSTSEEDLNIHYAPPSKSSLKIGVLIFGNDQIQLMDLAVIDLLAKIGRNRISRLNASDVACDEAVDELDIRYVNESGEGSFAITSGARMPVTNSFEDAPKFDILVIPGSFSASELSVSATTFLASQSSSSEMTAIFCVSSGILRLAQSGVLYQKRATGPPSLLRLLRQRYPDTLWQNSAWTRHDHLWSSTSAISALEMVAAWMREYFWDRSEAVRCALTAAGISPLDEDEERL</sequence>
<dbReference type="PANTHER" id="PTHR43130:SF7">
    <property type="entry name" value="DJ-1_PFPI DOMAIN-CONTAINING PROTEIN"/>
    <property type="match status" value="1"/>
</dbReference>
<dbReference type="EMBL" id="WVTA01000002">
    <property type="protein sequence ID" value="KAK3216373.1"/>
    <property type="molecule type" value="Genomic_DNA"/>
</dbReference>
<dbReference type="PANTHER" id="PTHR43130">
    <property type="entry name" value="ARAC-FAMILY TRANSCRIPTIONAL REGULATOR"/>
    <property type="match status" value="1"/>
</dbReference>
<evidence type="ECO:0000313" key="2">
    <source>
        <dbReference type="EMBL" id="KAK3216373.1"/>
    </source>
</evidence>
<reference evidence="2 3" key="1">
    <citation type="submission" date="2021-02" db="EMBL/GenBank/DDBJ databases">
        <title>Genome assembly of Pseudopithomyces chartarum.</title>
        <authorList>
            <person name="Jauregui R."/>
            <person name="Singh J."/>
            <person name="Voisey C."/>
        </authorList>
    </citation>
    <scope>NUCLEOTIDE SEQUENCE [LARGE SCALE GENOMIC DNA]</scope>
    <source>
        <strain evidence="2 3">AGR01</strain>
    </source>
</reference>
<dbReference type="AlphaFoldDB" id="A0AAN6M5Y0"/>
<dbReference type="Gene3D" id="3.40.50.880">
    <property type="match status" value="1"/>
</dbReference>
<evidence type="ECO:0000313" key="3">
    <source>
        <dbReference type="Proteomes" id="UP001280581"/>
    </source>
</evidence>
<proteinExistence type="predicted"/>
<comment type="caution">
    <text evidence="2">The sequence shown here is derived from an EMBL/GenBank/DDBJ whole genome shotgun (WGS) entry which is preliminary data.</text>
</comment>
<dbReference type="InterPro" id="IPR029062">
    <property type="entry name" value="Class_I_gatase-like"/>
</dbReference>
<accession>A0AAN6M5Y0</accession>
<name>A0AAN6M5Y0_9PLEO</name>
<dbReference type="InterPro" id="IPR002818">
    <property type="entry name" value="DJ-1/PfpI"/>
</dbReference>
<evidence type="ECO:0000259" key="1">
    <source>
        <dbReference type="Pfam" id="PF01965"/>
    </source>
</evidence>
<gene>
    <name evidence="2" type="ORF">GRF29_8g3074987</name>
</gene>